<dbReference type="PANTHER" id="PTHR16277:SF7">
    <property type="entry name" value="RE12330P"/>
    <property type="match status" value="1"/>
</dbReference>
<dbReference type="InterPro" id="IPR052262">
    <property type="entry name" value="E2F-SERTA_domain_protein"/>
</dbReference>
<reference evidence="4" key="3">
    <citation type="submission" date="2015-06" db="UniProtKB">
        <authorList>
            <consortium name="EnsemblMetazoa"/>
        </authorList>
    </citation>
    <scope>IDENTIFICATION</scope>
</reference>
<feature type="compositionally biased region" description="Pro residues" evidence="1">
    <location>
        <begin position="34"/>
        <end position="57"/>
    </location>
</feature>
<gene>
    <name evidence="3" type="ORF">CAPTEDRAFT_192651</name>
</gene>
<reference evidence="3 5" key="2">
    <citation type="journal article" date="2013" name="Nature">
        <title>Insights into bilaterian evolution from three spiralian genomes.</title>
        <authorList>
            <person name="Simakov O."/>
            <person name="Marletaz F."/>
            <person name="Cho S.J."/>
            <person name="Edsinger-Gonzales E."/>
            <person name="Havlak P."/>
            <person name="Hellsten U."/>
            <person name="Kuo D.H."/>
            <person name="Larsson T."/>
            <person name="Lv J."/>
            <person name="Arendt D."/>
            <person name="Savage R."/>
            <person name="Osoegawa K."/>
            <person name="de Jong P."/>
            <person name="Grimwood J."/>
            <person name="Chapman J.A."/>
            <person name="Shapiro H."/>
            <person name="Aerts A."/>
            <person name="Otillar R.P."/>
            <person name="Terry A.Y."/>
            <person name="Boore J.L."/>
            <person name="Grigoriev I.V."/>
            <person name="Lindberg D.R."/>
            <person name="Seaver E.C."/>
            <person name="Weisblat D.A."/>
            <person name="Putnam N.H."/>
            <person name="Rokhsar D.S."/>
        </authorList>
    </citation>
    <scope>NUCLEOTIDE SEQUENCE</scope>
    <source>
        <strain evidence="3 5">I ESC-2004</strain>
    </source>
</reference>
<proteinExistence type="predicted"/>
<evidence type="ECO:0000256" key="1">
    <source>
        <dbReference type="SAM" id="MobiDB-lite"/>
    </source>
</evidence>
<evidence type="ECO:0000313" key="5">
    <source>
        <dbReference type="Proteomes" id="UP000014760"/>
    </source>
</evidence>
<keyword evidence="5" id="KW-1185">Reference proteome</keyword>
<dbReference type="AlphaFoldDB" id="R7UJR2"/>
<evidence type="ECO:0000313" key="3">
    <source>
        <dbReference type="EMBL" id="ELU03487.1"/>
    </source>
</evidence>
<name>R7UJR2_CAPTE</name>
<evidence type="ECO:0000259" key="2">
    <source>
        <dbReference type="PROSITE" id="PS51053"/>
    </source>
</evidence>
<dbReference type="HOGENOM" id="CLU_937651_0_0_1"/>
<dbReference type="PANTHER" id="PTHR16277">
    <property type="entry name" value="CELL DIVISION CYCLE ASSOCIATED PROTEIN 4/SERTA DOMAIN-CONTAINING PROTEIN 2"/>
    <property type="match status" value="1"/>
</dbReference>
<dbReference type="STRING" id="283909.R7UJR2"/>
<dbReference type="InterPro" id="IPR009263">
    <property type="entry name" value="SERTA_dom"/>
</dbReference>
<feature type="compositionally biased region" description="Pro residues" evidence="1">
    <location>
        <begin position="116"/>
        <end position="136"/>
    </location>
</feature>
<evidence type="ECO:0000313" key="4">
    <source>
        <dbReference type="EnsemblMetazoa" id="CapteP192651"/>
    </source>
</evidence>
<dbReference type="Proteomes" id="UP000014760">
    <property type="component" value="Unassembled WGS sequence"/>
</dbReference>
<protein>
    <recommendedName>
        <fullName evidence="2">SERTA domain-containing protein</fullName>
    </recommendedName>
</protein>
<accession>R7UJR2</accession>
<sequence length="297" mass="33264">MCMESGGRRRPLIYVPSPYALCASSLNCEDAMPSSPPLLPSPPPPPPSAPHPPPPPHASSSLKRKHDVMELETDERQLVLNISMHKLHEANFSRRTEQSLCRSVLIFNTLKHLENMPPPLSPPPPPPPPPTPPPPPVVKADPVVKPIVDNLCDLDLSWLDFELSPKLPSLSAEDLRHGLLPSNMEPLATSPSCHPKKDFDELDHVMEILVDEVLTYYQGKCEDAAAFFNSIYCHFERVASAINVEPSQPRRSAKQQHRSNAPADSIEEYYLRTRAIPSMDYVIQELKEDLCLFRNLF</sequence>
<dbReference type="GO" id="GO:0005634">
    <property type="term" value="C:nucleus"/>
    <property type="evidence" value="ECO:0007669"/>
    <property type="project" value="TreeGrafter"/>
</dbReference>
<feature type="region of interest" description="Disordered" evidence="1">
    <location>
        <begin position="115"/>
        <end position="136"/>
    </location>
</feature>
<feature type="domain" description="SERTA" evidence="2">
    <location>
        <begin position="72"/>
        <end position="121"/>
    </location>
</feature>
<feature type="region of interest" description="Disordered" evidence="1">
    <location>
        <begin position="30"/>
        <end position="68"/>
    </location>
</feature>
<dbReference type="EnsemblMetazoa" id="CapteT192651">
    <property type="protein sequence ID" value="CapteP192651"/>
    <property type="gene ID" value="CapteG192651"/>
</dbReference>
<dbReference type="OrthoDB" id="6083860at2759"/>
<dbReference type="Pfam" id="PF06031">
    <property type="entry name" value="SERTA"/>
    <property type="match status" value="1"/>
</dbReference>
<dbReference type="EMBL" id="AMQN01008431">
    <property type="status" value="NOT_ANNOTATED_CDS"/>
    <property type="molecule type" value="Genomic_DNA"/>
</dbReference>
<organism evidence="3">
    <name type="scientific">Capitella teleta</name>
    <name type="common">Polychaete worm</name>
    <dbReference type="NCBI Taxonomy" id="283909"/>
    <lineage>
        <taxon>Eukaryota</taxon>
        <taxon>Metazoa</taxon>
        <taxon>Spiralia</taxon>
        <taxon>Lophotrochozoa</taxon>
        <taxon>Annelida</taxon>
        <taxon>Polychaeta</taxon>
        <taxon>Sedentaria</taxon>
        <taxon>Scolecida</taxon>
        <taxon>Capitellidae</taxon>
        <taxon>Capitella</taxon>
    </lineage>
</organism>
<dbReference type="PROSITE" id="PS51053">
    <property type="entry name" value="SERTA"/>
    <property type="match status" value="1"/>
</dbReference>
<dbReference type="EMBL" id="KB303112">
    <property type="protein sequence ID" value="ELU03487.1"/>
    <property type="molecule type" value="Genomic_DNA"/>
</dbReference>
<dbReference type="PRINTS" id="PR01217">
    <property type="entry name" value="PRICHEXTENSN"/>
</dbReference>
<reference evidence="5" key="1">
    <citation type="submission" date="2012-12" db="EMBL/GenBank/DDBJ databases">
        <authorList>
            <person name="Hellsten U."/>
            <person name="Grimwood J."/>
            <person name="Chapman J.A."/>
            <person name="Shapiro H."/>
            <person name="Aerts A."/>
            <person name="Otillar R.P."/>
            <person name="Terry A.Y."/>
            <person name="Boore J.L."/>
            <person name="Simakov O."/>
            <person name="Marletaz F."/>
            <person name="Cho S.-J."/>
            <person name="Edsinger-Gonzales E."/>
            <person name="Havlak P."/>
            <person name="Kuo D.-H."/>
            <person name="Larsson T."/>
            <person name="Lv J."/>
            <person name="Arendt D."/>
            <person name="Savage R."/>
            <person name="Osoegawa K."/>
            <person name="de Jong P."/>
            <person name="Lindberg D.R."/>
            <person name="Seaver E.C."/>
            <person name="Weisblat D.A."/>
            <person name="Putnam N.H."/>
            <person name="Grigoriev I.V."/>
            <person name="Rokhsar D.S."/>
        </authorList>
    </citation>
    <scope>NUCLEOTIDE SEQUENCE</scope>
    <source>
        <strain evidence="5">I ESC-2004</strain>
    </source>
</reference>